<protein>
    <recommendedName>
        <fullName evidence="5">LPXTG cell wall anchor domain-containing protein</fullName>
    </recommendedName>
</protein>
<keyword evidence="1" id="KW-0472">Membrane</keyword>
<evidence type="ECO:0000313" key="4">
    <source>
        <dbReference type="Proteomes" id="UP001142291"/>
    </source>
</evidence>
<proteinExistence type="predicted"/>
<dbReference type="AlphaFoldDB" id="A0A9W6M6B7"/>
<feature type="chain" id="PRO_5040727088" description="LPXTG cell wall anchor domain-containing protein" evidence="2">
    <location>
        <begin position="27"/>
        <end position="67"/>
    </location>
</feature>
<feature type="transmembrane region" description="Helical" evidence="1">
    <location>
        <begin position="42"/>
        <end position="62"/>
    </location>
</feature>
<evidence type="ECO:0000256" key="1">
    <source>
        <dbReference type="SAM" id="Phobius"/>
    </source>
</evidence>
<dbReference type="RefSeq" id="WP_204963827.1">
    <property type="nucleotide sequence ID" value="NZ_BAAAUR010000001.1"/>
</dbReference>
<reference evidence="3" key="2">
    <citation type="submission" date="2023-01" db="EMBL/GenBank/DDBJ databases">
        <authorList>
            <person name="Sun Q."/>
            <person name="Evtushenko L."/>
        </authorList>
    </citation>
    <scope>NUCLEOTIDE SEQUENCE</scope>
    <source>
        <strain evidence="3">VKM Ac-1940</strain>
    </source>
</reference>
<organism evidence="3 4">
    <name type="scientific">Microbacterium dextranolyticum</name>
    <dbReference type="NCBI Taxonomy" id="36806"/>
    <lineage>
        <taxon>Bacteria</taxon>
        <taxon>Bacillati</taxon>
        <taxon>Actinomycetota</taxon>
        <taxon>Actinomycetes</taxon>
        <taxon>Micrococcales</taxon>
        <taxon>Microbacteriaceae</taxon>
        <taxon>Microbacterium</taxon>
    </lineage>
</organism>
<comment type="caution">
    <text evidence="3">The sequence shown here is derived from an EMBL/GenBank/DDBJ whole genome shotgun (WGS) entry which is preliminary data.</text>
</comment>
<name>A0A9W6M6B7_9MICO</name>
<keyword evidence="1" id="KW-0812">Transmembrane</keyword>
<gene>
    <name evidence="3" type="ORF">GCM10017591_17650</name>
</gene>
<keyword evidence="1" id="KW-1133">Transmembrane helix</keyword>
<evidence type="ECO:0008006" key="5">
    <source>
        <dbReference type="Google" id="ProtNLM"/>
    </source>
</evidence>
<reference evidence="3" key="1">
    <citation type="journal article" date="2014" name="Int. J. Syst. Evol. Microbiol.">
        <title>Complete genome sequence of Corynebacterium casei LMG S-19264T (=DSM 44701T), isolated from a smear-ripened cheese.</title>
        <authorList>
            <consortium name="US DOE Joint Genome Institute (JGI-PGF)"/>
            <person name="Walter F."/>
            <person name="Albersmeier A."/>
            <person name="Kalinowski J."/>
            <person name="Ruckert C."/>
        </authorList>
    </citation>
    <scope>NUCLEOTIDE SEQUENCE</scope>
    <source>
        <strain evidence="3">VKM Ac-1940</strain>
    </source>
</reference>
<keyword evidence="4" id="KW-1185">Reference proteome</keyword>
<evidence type="ECO:0000313" key="3">
    <source>
        <dbReference type="EMBL" id="GLJ95702.1"/>
    </source>
</evidence>
<sequence>MRKTPVLVTSALALLGVVAFAGPASATPRGTLAYTGGSTTPAIWAGVIGGIAPVAGGALIWARRKRA</sequence>
<feature type="signal peptide" evidence="2">
    <location>
        <begin position="1"/>
        <end position="26"/>
    </location>
</feature>
<dbReference type="Proteomes" id="UP001142291">
    <property type="component" value="Unassembled WGS sequence"/>
</dbReference>
<evidence type="ECO:0000256" key="2">
    <source>
        <dbReference type="SAM" id="SignalP"/>
    </source>
</evidence>
<keyword evidence="2" id="KW-0732">Signal</keyword>
<accession>A0A9W6M6B7</accession>
<dbReference type="EMBL" id="BSER01000009">
    <property type="protein sequence ID" value="GLJ95702.1"/>
    <property type="molecule type" value="Genomic_DNA"/>
</dbReference>